<keyword evidence="3 6" id="KW-0812">Transmembrane</keyword>
<organism evidence="7 8">
    <name type="scientific">Candidatus Adlerbacteria bacterium RIFCSPHIGHO2_12_FULL_53_18</name>
    <dbReference type="NCBI Taxonomy" id="1797242"/>
    <lineage>
        <taxon>Bacteria</taxon>
        <taxon>Candidatus Adleribacteriota</taxon>
    </lineage>
</organism>
<dbReference type="EMBL" id="MEWW01000013">
    <property type="protein sequence ID" value="OGC84587.1"/>
    <property type="molecule type" value="Genomic_DNA"/>
</dbReference>
<reference evidence="7 8" key="1">
    <citation type="journal article" date="2016" name="Nat. Commun.">
        <title>Thousands of microbial genomes shed light on interconnected biogeochemical processes in an aquifer system.</title>
        <authorList>
            <person name="Anantharaman K."/>
            <person name="Brown C.T."/>
            <person name="Hug L.A."/>
            <person name="Sharon I."/>
            <person name="Castelle C.J."/>
            <person name="Probst A.J."/>
            <person name="Thomas B.C."/>
            <person name="Singh A."/>
            <person name="Wilkins M.J."/>
            <person name="Karaoz U."/>
            <person name="Brodie E.L."/>
            <person name="Williams K.H."/>
            <person name="Hubbard S.S."/>
            <person name="Banfield J.F."/>
        </authorList>
    </citation>
    <scope>NUCLEOTIDE SEQUENCE [LARGE SCALE GENOMIC DNA]</scope>
</reference>
<protein>
    <recommendedName>
        <fullName evidence="9">Type II secretion system protein GspG C-terminal domain-containing protein</fullName>
    </recommendedName>
</protein>
<evidence type="ECO:0000256" key="4">
    <source>
        <dbReference type="ARBA" id="ARBA00022989"/>
    </source>
</evidence>
<accession>A0A1F4XSA9</accession>
<dbReference type="PROSITE" id="PS00409">
    <property type="entry name" value="PROKAR_NTER_METHYL"/>
    <property type="match status" value="1"/>
</dbReference>
<dbReference type="Proteomes" id="UP000178091">
    <property type="component" value="Unassembled WGS sequence"/>
</dbReference>
<dbReference type="PANTHER" id="PTHR30093">
    <property type="entry name" value="GENERAL SECRETION PATHWAY PROTEIN G"/>
    <property type="match status" value="1"/>
</dbReference>
<evidence type="ECO:0000256" key="2">
    <source>
        <dbReference type="ARBA" id="ARBA00022481"/>
    </source>
</evidence>
<dbReference type="InterPro" id="IPR012902">
    <property type="entry name" value="N_methyl_site"/>
</dbReference>
<dbReference type="PANTHER" id="PTHR30093:SF44">
    <property type="entry name" value="TYPE II SECRETION SYSTEM CORE PROTEIN G"/>
    <property type="match status" value="1"/>
</dbReference>
<comment type="subcellular location">
    <subcellularLocation>
        <location evidence="1">Membrane</location>
        <topology evidence="1">Single-pass membrane protein</topology>
    </subcellularLocation>
</comment>
<evidence type="ECO:0000313" key="8">
    <source>
        <dbReference type="Proteomes" id="UP000178091"/>
    </source>
</evidence>
<dbReference type="GO" id="GO:0015627">
    <property type="term" value="C:type II protein secretion system complex"/>
    <property type="evidence" value="ECO:0007669"/>
    <property type="project" value="InterPro"/>
</dbReference>
<evidence type="ECO:0000256" key="3">
    <source>
        <dbReference type="ARBA" id="ARBA00022692"/>
    </source>
</evidence>
<evidence type="ECO:0000256" key="1">
    <source>
        <dbReference type="ARBA" id="ARBA00004167"/>
    </source>
</evidence>
<gene>
    <name evidence="7" type="ORF">A3F55_00860</name>
</gene>
<name>A0A1F4XSA9_9BACT</name>
<keyword evidence="2" id="KW-0488">Methylation</keyword>
<comment type="caution">
    <text evidence="7">The sequence shown here is derived from an EMBL/GenBank/DDBJ whole genome shotgun (WGS) entry which is preliminary data.</text>
</comment>
<feature type="transmembrane region" description="Helical" evidence="6">
    <location>
        <begin position="12"/>
        <end position="34"/>
    </location>
</feature>
<dbReference type="NCBIfam" id="TIGR02532">
    <property type="entry name" value="IV_pilin_GFxxxE"/>
    <property type="match status" value="1"/>
</dbReference>
<evidence type="ECO:0000313" key="7">
    <source>
        <dbReference type="EMBL" id="OGC84587.1"/>
    </source>
</evidence>
<dbReference type="AlphaFoldDB" id="A0A1F4XSA9"/>
<dbReference type="Gene3D" id="3.30.700.10">
    <property type="entry name" value="Glycoprotein, Type 4 Pilin"/>
    <property type="match status" value="1"/>
</dbReference>
<sequence>MTLFRLPAKGFTLVELLVVVAIIGILSSIVVVGLGSSRAGGRDKERIADLIQVQLALKMYEFDIGSYPSTGGAWWGNCSTYGSHGTSGASGWVPDLAPGYISILPLDPGPTTSSNCYLYRSNGDNYMLLAHRTVESYTQTTNPYLRPSFDGVTGDGCAANAYQNTFAMYTPGAMCW</sequence>
<dbReference type="Pfam" id="PF07963">
    <property type="entry name" value="N_methyl"/>
    <property type="match status" value="1"/>
</dbReference>
<dbReference type="SUPFAM" id="SSF54523">
    <property type="entry name" value="Pili subunits"/>
    <property type="match status" value="1"/>
</dbReference>
<evidence type="ECO:0008006" key="9">
    <source>
        <dbReference type="Google" id="ProtNLM"/>
    </source>
</evidence>
<dbReference type="InterPro" id="IPR045584">
    <property type="entry name" value="Pilin-like"/>
</dbReference>
<dbReference type="InterPro" id="IPR000983">
    <property type="entry name" value="Bac_GSPG_pilin"/>
</dbReference>
<keyword evidence="4 6" id="KW-1133">Transmembrane helix</keyword>
<proteinExistence type="predicted"/>
<dbReference type="GO" id="GO:0015628">
    <property type="term" value="P:protein secretion by the type II secretion system"/>
    <property type="evidence" value="ECO:0007669"/>
    <property type="project" value="InterPro"/>
</dbReference>
<dbReference type="GO" id="GO:0016020">
    <property type="term" value="C:membrane"/>
    <property type="evidence" value="ECO:0007669"/>
    <property type="project" value="UniProtKB-SubCell"/>
</dbReference>
<keyword evidence="5 6" id="KW-0472">Membrane</keyword>
<dbReference type="PRINTS" id="PR00813">
    <property type="entry name" value="BCTERIALGSPG"/>
</dbReference>
<evidence type="ECO:0000256" key="5">
    <source>
        <dbReference type="ARBA" id="ARBA00023136"/>
    </source>
</evidence>
<evidence type="ECO:0000256" key="6">
    <source>
        <dbReference type="SAM" id="Phobius"/>
    </source>
</evidence>